<accession>A0A0A9EE25</accession>
<organism evidence="2">
    <name type="scientific">Arundo donax</name>
    <name type="common">Giant reed</name>
    <name type="synonym">Donax arundinaceus</name>
    <dbReference type="NCBI Taxonomy" id="35708"/>
    <lineage>
        <taxon>Eukaryota</taxon>
        <taxon>Viridiplantae</taxon>
        <taxon>Streptophyta</taxon>
        <taxon>Embryophyta</taxon>
        <taxon>Tracheophyta</taxon>
        <taxon>Spermatophyta</taxon>
        <taxon>Magnoliopsida</taxon>
        <taxon>Liliopsida</taxon>
        <taxon>Poales</taxon>
        <taxon>Poaceae</taxon>
        <taxon>PACMAD clade</taxon>
        <taxon>Arundinoideae</taxon>
        <taxon>Arundineae</taxon>
        <taxon>Arundo</taxon>
    </lineage>
</organism>
<dbReference type="AlphaFoldDB" id="A0A0A9EE25"/>
<reference evidence="2" key="1">
    <citation type="submission" date="2014-09" db="EMBL/GenBank/DDBJ databases">
        <authorList>
            <person name="Magalhaes I.L.F."/>
            <person name="Oliveira U."/>
            <person name="Santos F.R."/>
            <person name="Vidigal T.H.D.A."/>
            <person name="Brescovit A.D."/>
            <person name="Santos A.J."/>
        </authorList>
    </citation>
    <scope>NUCLEOTIDE SEQUENCE</scope>
    <source>
        <tissue evidence="2">Shoot tissue taken approximately 20 cm above the soil surface</tissue>
    </source>
</reference>
<evidence type="ECO:0008006" key="3">
    <source>
        <dbReference type="Google" id="ProtNLM"/>
    </source>
</evidence>
<protein>
    <recommendedName>
        <fullName evidence="3">Secreted protein</fullName>
    </recommendedName>
</protein>
<feature type="signal peptide" evidence="1">
    <location>
        <begin position="1"/>
        <end position="27"/>
    </location>
</feature>
<proteinExistence type="predicted"/>
<name>A0A0A9EE25_ARUDO</name>
<reference evidence="2" key="2">
    <citation type="journal article" date="2015" name="Data Brief">
        <title>Shoot transcriptome of the giant reed, Arundo donax.</title>
        <authorList>
            <person name="Barrero R.A."/>
            <person name="Guerrero F.D."/>
            <person name="Moolhuijzen P."/>
            <person name="Goolsby J.A."/>
            <person name="Tidwell J."/>
            <person name="Bellgard S.E."/>
            <person name="Bellgard M.I."/>
        </authorList>
    </citation>
    <scope>NUCLEOTIDE SEQUENCE</scope>
    <source>
        <tissue evidence="2">Shoot tissue taken approximately 20 cm above the soil surface</tissue>
    </source>
</reference>
<sequence length="92" mass="10203">MYLCTIWGTSVPLKVLLLSLLRRSSSSASSHTYCCRGHVTQLALWSWDRCSPRPLARGIDICLLGIGFSLVLVDLEEAAAMLAPWIECPPRE</sequence>
<feature type="chain" id="PRO_5002044045" description="Secreted protein" evidence="1">
    <location>
        <begin position="28"/>
        <end position="92"/>
    </location>
</feature>
<evidence type="ECO:0000313" key="2">
    <source>
        <dbReference type="EMBL" id="JAD94287.1"/>
    </source>
</evidence>
<evidence type="ECO:0000256" key="1">
    <source>
        <dbReference type="SAM" id="SignalP"/>
    </source>
</evidence>
<dbReference type="EMBL" id="GBRH01203608">
    <property type="protein sequence ID" value="JAD94287.1"/>
    <property type="molecule type" value="Transcribed_RNA"/>
</dbReference>
<keyword evidence="1" id="KW-0732">Signal</keyword>